<dbReference type="GeneID" id="69588068"/>
<dbReference type="Gene3D" id="1.10.600.10">
    <property type="entry name" value="Farnesyl Diphosphate Synthase"/>
    <property type="match status" value="1"/>
</dbReference>
<dbReference type="InterPro" id="IPR000092">
    <property type="entry name" value="Polyprenyl_synt"/>
</dbReference>
<dbReference type="GO" id="GO:0046872">
    <property type="term" value="F:metal ion binding"/>
    <property type="evidence" value="ECO:0007669"/>
    <property type="project" value="UniProtKB-KW"/>
</dbReference>
<accession>A0A174LS87</accession>
<dbReference type="Pfam" id="PF00348">
    <property type="entry name" value="polyprenyl_synt"/>
    <property type="match status" value="1"/>
</dbReference>
<dbReference type="EMBL" id="CZAE01000009">
    <property type="protein sequence ID" value="CUP25457.1"/>
    <property type="molecule type" value="Genomic_DNA"/>
</dbReference>
<dbReference type="Proteomes" id="UP000095606">
    <property type="component" value="Unassembled WGS sequence"/>
</dbReference>
<dbReference type="PANTHER" id="PTHR12001">
    <property type="entry name" value="GERANYLGERANYL PYROPHOSPHATE SYNTHASE"/>
    <property type="match status" value="1"/>
</dbReference>
<protein>
    <submittedName>
        <fullName evidence="7">Octaprenyl-diphosphate synthase</fullName>
        <ecNumber evidence="7">2.5.1.90</ecNumber>
    </submittedName>
    <submittedName>
        <fullName evidence="8">Polyprenyl synthetase family protein</fullName>
    </submittedName>
</protein>
<keyword evidence="4" id="KW-0479">Metal-binding</keyword>
<dbReference type="EMBL" id="JANUTS010000001">
    <property type="protein sequence ID" value="MCS2791362.1"/>
    <property type="molecule type" value="Genomic_DNA"/>
</dbReference>
<dbReference type="EC" id="2.5.1.90" evidence="7"/>
<dbReference type="InterPro" id="IPR008949">
    <property type="entry name" value="Isoprenoid_synthase_dom_sf"/>
</dbReference>
<evidence type="ECO:0000256" key="5">
    <source>
        <dbReference type="ARBA" id="ARBA00022842"/>
    </source>
</evidence>
<dbReference type="GO" id="GO:0008299">
    <property type="term" value="P:isoprenoid biosynthetic process"/>
    <property type="evidence" value="ECO:0007669"/>
    <property type="project" value="InterPro"/>
</dbReference>
<evidence type="ECO:0000256" key="4">
    <source>
        <dbReference type="ARBA" id="ARBA00022723"/>
    </source>
</evidence>
<dbReference type="RefSeq" id="WP_010536002.1">
    <property type="nucleotide sequence ID" value="NZ_CABMFH010000011.1"/>
</dbReference>
<reference evidence="8" key="2">
    <citation type="submission" date="2022-08" db="EMBL/GenBank/DDBJ databases">
        <title>Genome Sequencing of Bacteroides fragilis Group Isolates with Nanopore Technology.</title>
        <authorList>
            <person name="Tisza M.J."/>
            <person name="Smith D."/>
            <person name="Dekker J.P."/>
        </authorList>
    </citation>
    <scope>NUCLEOTIDE SEQUENCE</scope>
    <source>
        <strain evidence="8">BFG-351</strain>
        <strain evidence="9">BFG-527</strain>
    </source>
</reference>
<dbReference type="PANTHER" id="PTHR12001:SF69">
    <property type="entry name" value="ALL TRANS-POLYPRENYL-DIPHOSPHATE SYNTHASE PDSS1"/>
    <property type="match status" value="1"/>
</dbReference>
<comment type="cofactor">
    <cofactor evidence="1">
        <name>Mg(2+)</name>
        <dbReference type="ChEBI" id="CHEBI:18420"/>
    </cofactor>
</comment>
<dbReference type="EMBL" id="CP103141">
    <property type="protein sequence ID" value="UVQ75826.1"/>
    <property type="molecule type" value="Genomic_DNA"/>
</dbReference>
<keyword evidence="10" id="KW-1185">Reference proteome</keyword>
<reference evidence="7" key="1">
    <citation type="submission" date="2015-09" db="EMBL/GenBank/DDBJ databases">
        <authorList>
            <consortium name="Pathogen Informatics"/>
        </authorList>
    </citation>
    <scope>NUCLEOTIDE SEQUENCE [LARGE SCALE GENOMIC DNA]</scope>
    <source>
        <strain evidence="7">2789STDY5834846</strain>
    </source>
</reference>
<organism evidence="7">
    <name type="scientific">Bacteroides faecis</name>
    <dbReference type="NCBI Taxonomy" id="674529"/>
    <lineage>
        <taxon>Bacteria</taxon>
        <taxon>Pseudomonadati</taxon>
        <taxon>Bacteroidota</taxon>
        <taxon>Bacteroidia</taxon>
        <taxon>Bacteroidales</taxon>
        <taxon>Bacteroidaceae</taxon>
        <taxon>Bacteroides</taxon>
    </lineage>
</organism>
<dbReference type="CDD" id="cd00685">
    <property type="entry name" value="Trans_IPPS_HT"/>
    <property type="match status" value="1"/>
</dbReference>
<accession>A0A3E5GCM6</accession>
<dbReference type="AlphaFoldDB" id="A0A3E5GCM6"/>
<dbReference type="PROSITE" id="PS00723">
    <property type="entry name" value="POLYPRENYL_SYNTHASE_1"/>
    <property type="match status" value="1"/>
</dbReference>
<evidence type="ECO:0000313" key="7">
    <source>
        <dbReference type="EMBL" id="CUP25457.1"/>
    </source>
</evidence>
<dbReference type="Proteomes" id="UP001204548">
    <property type="component" value="Unassembled WGS sequence"/>
</dbReference>
<proteinExistence type="inferred from homology"/>
<dbReference type="SUPFAM" id="SSF48576">
    <property type="entry name" value="Terpenoid synthases"/>
    <property type="match status" value="1"/>
</dbReference>
<dbReference type="InterPro" id="IPR033749">
    <property type="entry name" value="Polyprenyl_synt_CS"/>
</dbReference>
<sequence length="324" mass="35968">MDSISLIKTPIEAELEDFKDLFDSPLSDSNALLDSVITHIRKRNGKMMRPILVLLVARLYSAVSPATLHAAVSLELLHTASLVHDDVVDESTERRGQLSVNAVFNNKVSVLAGDYLLATSLVHAEQTNNYKIIRLVSSLGQKLAEGELLQLSNVSNHSFSEEVYFDVIRKKTAALFAACAEAAALSVEVGEEEVAFARLLGEYIGICFQIKDDIFDYFDSKKIGKPTGNDMLEGKLTLPVLYALNTTKDEWAEQTALKVKEGTATPDEIVRLIQFTKENGGIEYACRIIEQYKKKAFDLLASLPESNICVALRTYLDYVVDREK</sequence>
<evidence type="ECO:0000256" key="2">
    <source>
        <dbReference type="ARBA" id="ARBA00006706"/>
    </source>
</evidence>
<keyword evidence="3 6" id="KW-0808">Transferase</keyword>
<keyword evidence="5" id="KW-0460">Magnesium</keyword>
<gene>
    <name evidence="7" type="primary">ispB</name>
    <name evidence="7" type="ORF">ERS852461_02178</name>
    <name evidence="8" type="ORF">NXW97_04940</name>
    <name evidence="9" type="ORF">NXY30_05360</name>
</gene>
<evidence type="ECO:0000256" key="3">
    <source>
        <dbReference type="ARBA" id="ARBA00022679"/>
    </source>
</evidence>
<dbReference type="Proteomes" id="UP001060104">
    <property type="component" value="Chromosome"/>
</dbReference>
<evidence type="ECO:0000313" key="10">
    <source>
        <dbReference type="Proteomes" id="UP001060104"/>
    </source>
</evidence>
<name>A0A3E5GCM6_9BACE</name>
<evidence type="ECO:0000256" key="1">
    <source>
        <dbReference type="ARBA" id="ARBA00001946"/>
    </source>
</evidence>
<evidence type="ECO:0000256" key="6">
    <source>
        <dbReference type="RuleBase" id="RU004466"/>
    </source>
</evidence>
<evidence type="ECO:0000313" key="9">
    <source>
        <dbReference type="EMBL" id="UVQ75826.1"/>
    </source>
</evidence>
<dbReference type="GO" id="GO:0106350">
    <property type="term" value="F:all-trans-octaprenyl-diphosphate synthase activity"/>
    <property type="evidence" value="ECO:0007669"/>
    <property type="project" value="UniProtKB-EC"/>
</dbReference>
<evidence type="ECO:0000313" key="8">
    <source>
        <dbReference type="EMBL" id="MCS2791362.1"/>
    </source>
</evidence>
<dbReference type="SFLD" id="SFLDS00005">
    <property type="entry name" value="Isoprenoid_Synthase_Type_I"/>
    <property type="match status" value="1"/>
</dbReference>
<comment type="similarity">
    <text evidence="2 6">Belongs to the FPP/GGPP synthase family.</text>
</comment>
<dbReference type="PROSITE" id="PS00444">
    <property type="entry name" value="POLYPRENYL_SYNTHASE_2"/>
    <property type="match status" value="1"/>
</dbReference>